<evidence type="ECO:0000313" key="5">
    <source>
        <dbReference type="EMBL" id="KAK8842438.1"/>
    </source>
</evidence>
<dbReference type="InterPro" id="IPR001173">
    <property type="entry name" value="Glyco_trans_2-like"/>
</dbReference>
<accession>A0ABR2H889</accession>
<reference evidence="5 6" key="1">
    <citation type="submission" date="2024-04" db="EMBL/GenBank/DDBJ databases">
        <title>Tritrichomonas musculus Genome.</title>
        <authorList>
            <person name="Alves-Ferreira E."/>
            <person name="Grigg M."/>
            <person name="Lorenzi H."/>
            <person name="Galac M."/>
        </authorList>
    </citation>
    <scope>NUCLEOTIDE SEQUENCE [LARGE SCALE GENOMIC DNA]</scope>
    <source>
        <strain evidence="5 6">EAF2021</strain>
    </source>
</reference>
<dbReference type="Gene3D" id="3.90.550.10">
    <property type="entry name" value="Spore Coat Polysaccharide Biosynthesis Protein SpsA, Chain A"/>
    <property type="match status" value="1"/>
</dbReference>
<organism evidence="5 6">
    <name type="scientific">Tritrichomonas musculus</name>
    <dbReference type="NCBI Taxonomy" id="1915356"/>
    <lineage>
        <taxon>Eukaryota</taxon>
        <taxon>Metamonada</taxon>
        <taxon>Parabasalia</taxon>
        <taxon>Tritrichomonadida</taxon>
        <taxon>Tritrichomonadidae</taxon>
        <taxon>Tritrichomonas</taxon>
    </lineage>
</organism>
<protein>
    <recommendedName>
        <fullName evidence="4">Glycosyltransferase 2-like domain-containing protein</fullName>
    </recommendedName>
</protein>
<evidence type="ECO:0000256" key="1">
    <source>
        <dbReference type="ARBA" id="ARBA00003301"/>
    </source>
</evidence>
<name>A0ABR2H889_9EUKA</name>
<keyword evidence="6" id="KW-1185">Reference proteome</keyword>
<keyword evidence="2" id="KW-0328">Glycosyltransferase</keyword>
<dbReference type="EMBL" id="JAPFFF010000038">
    <property type="protein sequence ID" value="KAK8842438.1"/>
    <property type="molecule type" value="Genomic_DNA"/>
</dbReference>
<dbReference type="PANTHER" id="PTHR22916">
    <property type="entry name" value="GLYCOSYLTRANSFERASE"/>
    <property type="match status" value="1"/>
</dbReference>
<sequence>MEWIALFIHFPVLLSFIIIFTKKQNKILLHYLTGFNIAKEIFKNRSIYVSIVIPTFNRALLLNRSLTISQFQTLTNIEIICVDDCSTDWTRSLIIERMKKDPRIKLVQNLYNQGVILSRFNGVFSSAGTYILTLDSDDLIYSNTSEIAYKFSIMHNADIIDYKAANIGKDKKVISDNWRPCGGSYNGNSAVKKALKKGIDINLWKKFIKRSIFINAINFIYPYVRDKKICYAEDDIIVGSVLLFSSNFFCTNFPAYIHFMDQDISVESGKLQTKKQNDLQVQYANQLLNYLYGKSDYRNCNVIEFFRDKTNLDLFIQLNTVTDKTIKTNCSVDETIFVHHDYIVKGYCIISKKK</sequence>
<dbReference type="SUPFAM" id="SSF53448">
    <property type="entry name" value="Nucleotide-diphospho-sugar transferases"/>
    <property type="match status" value="1"/>
</dbReference>
<proteinExistence type="predicted"/>
<dbReference type="Proteomes" id="UP001470230">
    <property type="component" value="Unassembled WGS sequence"/>
</dbReference>
<feature type="domain" description="Glycosyltransferase 2-like" evidence="4">
    <location>
        <begin position="50"/>
        <end position="182"/>
    </location>
</feature>
<comment type="function">
    <text evidence="1">Dolichyl-phosphate beta-glucosyltransferase involved in the glycosylation of glycoproteins through the synthesis of dolichyl beta-D-glucosyl phosphate which serves as a sugar donor for transfer of three glucose residues to the Man-9-GlcNAc-2-PP-dolichol precursor to N-glycans.</text>
</comment>
<comment type="caution">
    <text evidence="5">The sequence shown here is derived from an EMBL/GenBank/DDBJ whole genome shotgun (WGS) entry which is preliminary data.</text>
</comment>
<dbReference type="CDD" id="cd00761">
    <property type="entry name" value="Glyco_tranf_GTA_type"/>
    <property type="match status" value="1"/>
</dbReference>
<evidence type="ECO:0000313" key="6">
    <source>
        <dbReference type="Proteomes" id="UP001470230"/>
    </source>
</evidence>
<dbReference type="Pfam" id="PF00535">
    <property type="entry name" value="Glycos_transf_2"/>
    <property type="match status" value="1"/>
</dbReference>
<gene>
    <name evidence="5" type="ORF">M9Y10_026021</name>
</gene>
<evidence type="ECO:0000259" key="4">
    <source>
        <dbReference type="Pfam" id="PF00535"/>
    </source>
</evidence>
<dbReference type="PANTHER" id="PTHR22916:SF51">
    <property type="entry name" value="GLYCOSYLTRANSFERASE EPSH-RELATED"/>
    <property type="match status" value="1"/>
</dbReference>
<dbReference type="InterPro" id="IPR029044">
    <property type="entry name" value="Nucleotide-diphossugar_trans"/>
</dbReference>
<evidence type="ECO:0000256" key="2">
    <source>
        <dbReference type="ARBA" id="ARBA00022676"/>
    </source>
</evidence>
<evidence type="ECO:0000256" key="3">
    <source>
        <dbReference type="ARBA" id="ARBA00022679"/>
    </source>
</evidence>
<keyword evidence="3" id="KW-0808">Transferase</keyword>